<evidence type="ECO:0000256" key="12">
    <source>
        <dbReference type="ARBA" id="ARBA00023237"/>
    </source>
</evidence>
<dbReference type="PANTHER" id="PTHR32552">
    <property type="entry name" value="FERRICHROME IRON RECEPTOR-RELATED"/>
    <property type="match status" value="1"/>
</dbReference>
<comment type="subcellular location">
    <subcellularLocation>
        <location evidence="1 13">Cell outer membrane</location>
        <topology evidence="1 13">Multi-pass membrane protein</topology>
    </subcellularLocation>
</comment>
<dbReference type="Gene3D" id="2.40.170.20">
    <property type="entry name" value="TonB-dependent receptor, beta-barrel domain"/>
    <property type="match status" value="1"/>
</dbReference>
<dbReference type="InterPro" id="IPR037066">
    <property type="entry name" value="Plug_dom_sf"/>
</dbReference>
<dbReference type="InterPro" id="IPR039426">
    <property type="entry name" value="TonB-dep_rcpt-like"/>
</dbReference>
<accession>A0AA97AI79</accession>
<keyword evidence="19" id="KW-0675">Receptor</keyword>
<keyword evidence="5" id="KW-0410">Iron transport</keyword>
<dbReference type="InterPro" id="IPR012910">
    <property type="entry name" value="Plug_dom"/>
</dbReference>
<dbReference type="GO" id="GO:0015344">
    <property type="term" value="F:siderophore uptake transmembrane transporter activity"/>
    <property type="evidence" value="ECO:0007669"/>
    <property type="project" value="TreeGrafter"/>
</dbReference>
<evidence type="ECO:0000256" key="10">
    <source>
        <dbReference type="ARBA" id="ARBA00023077"/>
    </source>
</evidence>
<dbReference type="EMBL" id="CP053586">
    <property type="protein sequence ID" value="WNZ21632.1"/>
    <property type="molecule type" value="Genomic_DNA"/>
</dbReference>
<dbReference type="GO" id="GO:0038023">
    <property type="term" value="F:signaling receptor activity"/>
    <property type="evidence" value="ECO:0007669"/>
    <property type="project" value="InterPro"/>
</dbReference>
<keyword evidence="8" id="KW-0408">Iron</keyword>
<dbReference type="Pfam" id="PF11741">
    <property type="entry name" value="AMIN"/>
    <property type="match status" value="1"/>
</dbReference>
<dbReference type="InterPro" id="IPR010105">
    <property type="entry name" value="TonB_sidphr_rcpt"/>
</dbReference>
<evidence type="ECO:0000256" key="3">
    <source>
        <dbReference type="ARBA" id="ARBA00022448"/>
    </source>
</evidence>
<dbReference type="AlphaFoldDB" id="A0AA97AI79"/>
<dbReference type="GO" id="GO:0009279">
    <property type="term" value="C:cell outer membrane"/>
    <property type="evidence" value="ECO:0007669"/>
    <property type="project" value="UniProtKB-SubCell"/>
</dbReference>
<feature type="domain" description="TonB-dependent receptor-like beta-barrel" evidence="16">
    <location>
        <begin position="401"/>
        <end position="835"/>
    </location>
</feature>
<dbReference type="NCBIfam" id="TIGR01783">
    <property type="entry name" value="TonB-siderophor"/>
    <property type="match status" value="1"/>
</dbReference>
<feature type="domain" description="AMIN" evidence="18">
    <location>
        <begin position="91"/>
        <end position="169"/>
    </location>
</feature>
<evidence type="ECO:0000256" key="6">
    <source>
        <dbReference type="ARBA" id="ARBA00022692"/>
    </source>
</evidence>
<evidence type="ECO:0000256" key="11">
    <source>
        <dbReference type="ARBA" id="ARBA00023136"/>
    </source>
</evidence>
<keyword evidence="11 13" id="KW-0472">Membrane</keyword>
<evidence type="ECO:0000256" key="2">
    <source>
        <dbReference type="ARBA" id="ARBA00009810"/>
    </source>
</evidence>
<dbReference type="InterPro" id="IPR000531">
    <property type="entry name" value="Beta-barrel_TonB"/>
</dbReference>
<evidence type="ECO:0000259" key="18">
    <source>
        <dbReference type="Pfam" id="PF11741"/>
    </source>
</evidence>
<evidence type="ECO:0000259" key="16">
    <source>
        <dbReference type="Pfam" id="PF00593"/>
    </source>
</evidence>
<dbReference type="SUPFAM" id="SSF56935">
    <property type="entry name" value="Porins"/>
    <property type="match status" value="1"/>
</dbReference>
<sequence length="864" mass="95486">MGKSELLLSLSLLGLVTAHPVQAVESALTRQVRQVQPAQSTNLSEAVRETNGRVSGAVIRETAPPRLQELEQPATTVEEWLAQSIVQVTGVQLNSADDGLEIILETSGNLAPVTPTVVGNALIADIPDAVLALPDADDYQAANPAAGIALVSATNLPNNRVRVAITGTEVPPTAAIRTDAEAFVLSVTPGTATADTADDAIQVIVTGEQEEGYNPSEATTGTRIEAPLRDLPLAIQVIPEQVIEDQRVVRFNELANTVPGVEPQIGYGGISSTGFLIRGFSTEFESFRDGFRDFGFISPRDVANVERVEFLRGPASVLYGGGFSFSGAVNTVTKRPLPEPRYQVEGIVGSYDFYRSTLDFTGPLNDDATVLYRLNVAYENADSFRDFNRNESILVAPVISWDSNTGTRLTVGLEYQDYKYAYDRGLPPIEASFDVPISRTIIEPDFNDAEFDSVRLFYDFEHEFSDQWRIRNGLNVLSVQGGIEEVSLGNFDTILEPDGRTLTRSSNRTDESQFNIAMQTELIGEFQTGSIEHNLLFGVELARYRFAYDFFSAPIDPIDFFDPDYGIEPGEFEPNFNEEYGSDNVGIYLQDLIYLTPNLILLAGGRFDWSDTIYRDRNTNTINNEQSETNFAPRLGLVYQPTDTTSLYFNWSNSFNPEVFSRSRTGEAFEPQRGEQFEVGIKQDITDDLSTTLALYHLSRQNVLTTDPEDANFSVQTGEQVSRGVEFDVTGEILPGWNIIASYAYTDAFVSEDNSIPEGDRLVGVPRNSASLWTTYEIQSGSLEGLGFGLGLVYVDEREALLPNTGLTLPSYFRTDASIFYRRDRYRFAINIKNLFDTEYYNSQGYFIVPGAPLTILGSVAVEF</sequence>
<proteinExistence type="inferred from homology"/>
<keyword evidence="6 13" id="KW-0812">Transmembrane</keyword>
<keyword evidence="3 13" id="KW-0813">Transport</keyword>
<evidence type="ECO:0000256" key="5">
    <source>
        <dbReference type="ARBA" id="ARBA00022496"/>
    </source>
</evidence>
<dbReference type="PROSITE" id="PS52016">
    <property type="entry name" value="TONB_DEPENDENT_REC_3"/>
    <property type="match status" value="1"/>
</dbReference>
<dbReference type="InterPro" id="IPR021731">
    <property type="entry name" value="AMIN_dom"/>
</dbReference>
<evidence type="ECO:0000256" key="14">
    <source>
        <dbReference type="RuleBase" id="RU003357"/>
    </source>
</evidence>
<dbReference type="InterPro" id="IPR036942">
    <property type="entry name" value="Beta-barrel_TonB_sf"/>
</dbReference>
<feature type="chain" id="PRO_5041715425" evidence="15">
    <location>
        <begin position="24"/>
        <end position="864"/>
    </location>
</feature>
<evidence type="ECO:0000256" key="9">
    <source>
        <dbReference type="ARBA" id="ARBA00023065"/>
    </source>
</evidence>
<dbReference type="FunFam" id="2.40.170.20:FF:000005">
    <property type="entry name" value="TonB-dependent siderophore receptor"/>
    <property type="match status" value="1"/>
</dbReference>
<evidence type="ECO:0000256" key="1">
    <source>
        <dbReference type="ARBA" id="ARBA00004571"/>
    </source>
</evidence>
<evidence type="ECO:0000256" key="8">
    <source>
        <dbReference type="ARBA" id="ARBA00023004"/>
    </source>
</evidence>
<evidence type="ECO:0000256" key="4">
    <source>
        <dbReference type="ARBA" id="ARBA00022452"/>
    </source>
</evidence>
<dbReference type="RefSeq" id="WP_316432894.1">
    <property type="nucleotide sequence ID" value="NZ_CP053586.1"/>
</dbReference>
<keyword evidence="7 15" id="KW-0732">Signal</keyword>
<keyword evidence="10 14" id="KW-0798">TonB box</keyword>
<dbReference type="Pfam" id="PF00593">
    <property type="entry name" value="TonB_dep_Rec_b-barrel"/>
    <property type="match status" value="1"/>
</dbReference>
<keyword evidence="4 13" id="KW-1134">Transmembrane beta strand</keyword>
<keyword evidence="9" id="KW-0406">Ion transport</keyword>
<evidence type="ECO:0000313" key="19">
    <source>
        <dbReference type="EMBL" id="WNZ21632.1"/>
    </source>
</evidence>
<feature type="domain" description="TonB-dependent receptor plug" evidence="17">
    <location>
        <begin position="228"/>
        <end position="322"/>
    </location>
</feature>
<evidence type="ECO:0000256" key="15">
    <source>
        <dbReference type="SAM" id="SignalP"/>
    </source>
</evidence>
<dbReference type="PANTHER" id="PTHR32552:SF68">
    <property type="entry name" value="FERRICHROME OUTER MEMBRANE TRANSPORTER_PHAGE RECEPTOR"/>
    <property type="match status" value="1"/>
</dbReference>
<evidence type="ECO:0000256" key="7">
    <source>
        <dbReference type="ARBA" id="ARBA00022729"/>
    </source>
</evidence>
<dbReference type="Gene3D" id="2.170.130.10">
    <property type="entry name" value="TonB-dependent receptor, plug domain"/>
    <property type="match status" value="1"/>
</dbReference>
<evidence type="ECO:0000259" key="17">
    <source>
        <dbReference type="Pfam" id="PF07715"/>
    </source>
</evidence>
<comment type="similarity">
    <text evidence="2 13 14">Belongs to the TonB-dependent receptor family.</text>
</comment>
<evidence type="ECO:0000256" key="13">
    <source>
        <dbReference type="PROSITE-ProRule" id="PRU01360"/>
    </source>
</evidence>
<organism evidence="19">
    <name type="scientific">Leptolyngbya sp. NK1-12</name>
    <dbReference type="NCBI Taxonomy" id="2547451"/>
    <lineage>
        <taxon>Bacteria</taxon>
        <taxon>Bacillati</taxon>
        <taxon>Cyanobacteriota</taxon>
        <taxon>Cyanophyceae</taxon>
        <taxon>Leptolyngbyales</taxon>
        <taxon>Leptolyngbyaceae</taxon>
        <taxon>Leptolyngbya group</taxon>
        <taxon>Leptolyngbya</taxon>
    </lineage>
</organism>
<dbReference type="Pfam" id="PF07715">
    <property type="entry name" value="Plug"/>
    <property type="match status" value="1"/>
</dbReference>
<gene>
    <name evidence="19" type="ORF">HJG54_01250</name>
</gene>
<dbReference type="CDD" id="cd01347">
    <property type="entry name" value="ligand_gated_channel"/>
    <property type="match status" value="1"/>
</dbReference>
<dbReference type="GO" id="GO:0015891">
    <property type="term" value="P:siderophore transport"/>
    <property type="evidence" value="ECO:0007669"/>
    <property type="project" value="InterPro"/>
</dbReference>
<name>A0AA97AI79_9CYAN</name>
<keyword evidence="12 13" id="KW-0998">Cell outer membrane</keyword>
<protein>
    <submittedName>
        <fullName evidence="19">TonB-dependent siderophore receptor</fullName>
    </submittedName>
</protein>
<reference evidence="19" key="1">
    <citation type="submission" date="2020-05" db="EMBL/GenBank/DDBJ databases">
        <authorList>
            <person name="Zhu T."/>
            <person name="Keshari N."/>
            <person name="Lu X."/>
        </authorList>
    </citation>
    <scope>NUCLEOTIDE SEQUENCE</scope>
    <source>
        <strain evidence="19">NK1-12</strain>
    </source>
</reference>
<feature type="signal peptide" evidence="15">
    <location>
        <begin position="1"/>
        <end position="23"/>
    </location>
</feature>